<dbReference type="EMBL" id="CABFWN010000001">
    <property type="protein sequence ID" value="VUG16287.1"/>
    <property type="molecule type" value="Genomic_DNA"/>
</dbReference>
<evidence type="ECO:0000313" key="2">
    <source>
        <dbReference type="EMBL" id="VUG16287.1"/>
    </source>
</evidence>
<feature type="compositionally biased region" description="Polar residues" evidence="1">
    <location>
        <begin position="237"/>
        <end position="247"/>
    </location>
</feature>
<feature type="compositionally biased region" description="Basic and acidic residues" evidence="1">
    <location>
        <begin position="17"/>
        <end position="29"/>
    </location>
</feature>
<feature type="region of interest" description="Disordered" evidence="1">
    <location>
        <begin position="207"/>
        <end position="262"/>
    </location>
</feature>
<name>A0A7D9GZ35_DEKBR</name>
<sequence length="262" mass="30074">MAGKTVEQIKMSNNENKMAEIPKSEKETFRTSPAEIKQVESGVPIEQNEQGIDIISENKAGIPFNNTNWKNDLILELSDDDMAEETNESVEKSAAEQLAMKERDIEKLRSYIVELEERKKKKQNMDENESKPMSAEDYRKARMEALKEEIAAKQQKLEEANEFCLSLDNSITVQMQRISDQQEQLRNTLNEIEQKQEEIDKCEKELRELENKHEKGSQKTANGKESKRAGKRKRSASPVSKETSNRLNPGKESRLVGRLLVC</sequence>
<accession>A0A7D9GZ35</accession>
<keyword evidence="3" id="KW-1185">Reference proteome</keyword>
<feature type="region of interest" description="Disordered" evidence="1">
    <location>
        <begin position="118"/>
        <end position="140"/>
    </location>
</feature>
<reference evidence="2 3" key="1">
    <citation type="submission" date="2019-07" db="EMBL/GenBank/DDBJ databases">
        <authorList>
            <person name="Friedrich A."/>
            <person name="Schacherer J."/>
        </authorList>
    </citation>
    <scope>NUCLEOTIDE SEQUENCE [LARGE SCALE GENOMIC DNA]</scope>
</reference>
<feature type="region of interest" description="Disordered" evidence="1">
    <location>
        <begin position="1"/>
        <end position="34"/>
    </location>
</feature>
<dbReference type="Proteomes" id="UP000478008">
    <property type="component" value="Unassembled WGS sequence"/>
</dbReference>
<feature type="compositionally biased region" description="Basic and acidic residues" evidence="1">
    <location>
        <begin position="207"/>
        <end position="228"/>
    </location>
</feature>
<dbReference type="AlphaFoldDB" id="A0A7D9GZ35"/>
<organism evidence="2 3">
    <name type="scientific">Dekkera bruxellensis</name>
    <name type="common">Brettanomyces custersii</name>
    <dbReference type="NCBI Taxonomy" id="5007"/>
    <lineage>
        <taxon>Eukaryota</taxon>
        <taxon>Fungi</taxon>
        <taxon>Dikarya</taxon>
        <taxon>Ascomycota</taxon>
        <taxon>Saccharomycotina</taxon>
        <taxon>Pichiomycetes</taxon>
        <taxon>Pichiales</taxon>
        <taxon>Pichiaceae</taxon>
        <taxon>Brettanomyces</taxon>
    </lineage>
</organism>
<gene>
    <name evidence="2" type="ORF">DEBR0S1_12860G</name>
</gene>
<evidence type="ECO:0000313" key="3">
    <source>
        <dbReference type="Proteomes" id="UP000478008"/>
    </source>
</evidence>
<protein>
    <submittedName>
        <fullName evidence="2">DEBR0S1_12860g1_1</fullName>
    </submittedName>
</protein>
<evidence type="ECO:0000256" key="1">
    <source>
        <dbReference type="SAM" id="MobiDB-lite"/>
    </source>
</evidence>
<proteinExistence type="predicted"/>